<sequence>VFGEIEPNFYHEFKAEFGKVWRLFDSDGLQHRVNVDDEDEVPLITNGWMGLREHYQFEGHHEIFFKYLGRNYFQIIRNTIRITPATFPTWHSLCRPLRKAVNYKMTMTEDPEVNPHLGWLECVRVHGFKVGDELAFNMCSIYENYMIWVRKLG</sequence>
<feature type="non-terminal residue" evidence="1">
    <location>
        <position position="1"/>
    </location>
</feature>
<proteinExistence type="predicted"/>
<evidence type="ECO:0000313" key="1">
    <source>
        <dbReference type="EMBL" id="MCI03675.1"/>
    </source>
</evidence>
<comment type="caution">
    <text evidence="1">The sequence shown here is derived from an EMBL/GenBank/DDBJ whole genome shotgun (WGS) entry which is preliminary data.</text>
</comment>
<dbReference type="EMBL" id="LXQA010052903">
    <property type="protein sequence ID" value="MCI03675.1"/>
    <property type="molecule type" value="Genomic_DNA"/>
</dbReference>
<reference evidence="1 2" key="1">
    <citation type="journal article" date="2018" name="Front. Plant Sci.">
        <title>Red Clover (Trifolium pratense) and Zigzag Clover (T. medium) - A Picture of Genomic Similarities and Differences.</title>
        <authorList>
            <person name="Dluhosova J."/>
            <person name="Istvanek J."/>
            <person name="Nedelnik J."/>
            <person name="Repkova J."/>
        </authorList>
    </citation>
    <scope>NUCLEOTIDE SEQUENCE [LARGE SCALE GENOMIC DNA]</scope>
    <source>
        <strain evidence="2">cv. 10/8</strain>
        <tissue evidence="1">Leaf</tissue>
    </source>
</reference>
<dbReference type="AlphaFoldDB" id="A0A392NYU2"/>
<protein>
    <submittedName>
        <fullName evidence="1">Uncharacterized protein</fullName>
    </submittedName>
</protein>
<name>A0A392NYU2_9FABA</name>
<gene>
    <name evidence="1" type="ORF">A2U01_0024715</name>
</gene>
<dbReference type="Proteomes" id="UP000265520">
    <property type="component" value="Unassembled WGS sequence"/>
</dbReference>
<keyword evidence="2" id="KW-1185">Reference proteome</keyword>
<evidence type="ECO:0000313" key="2">
    <source>
        <dbReference type="Proteomes" id="UP000265520"/>
    </source>
</evidence>
<organism evidence="1 2">
    <name type="scientific">Trifolium medium</name>
    <dbReference type="NCBI Taxonomy" id="97028"/>
    <lineage>
        <taxon>Eukaryota</taxon>
        <taxon>Viridiplantae</taxon>
        <taxon>Streptophyta</taxon>
        <taxon>Embryophyta</taxon>
        <taxon>Tracheophyta</taxon>
        <taxon>Spermatophyta</taxon>
        <taxon>Magnoliopsida</taxon>
        <taxon>eudicotyledons</taxon>
        <taxon>Gunneridae</taxon>
        <taxon>Pentapetalae</taxon>
        <taxon>rosids</taxon>
        <taxon>fabids</taxon>
        <taxon>Fabales</taxon>
        <taxon>Fabaceae</taxon>
        <taxon>Papilionoideae</taxon>
        <taxon>50 kb inversion clade</taxon>
        <taxon>NPAAA clade</taxon>
        <taxon>Hologalegina</taxon>
        <taxon>IRL clade</taxon>
        <taxon>Trifolieae</taxon>
        <taxon>Trifolium</taxon>
    </lineage>
</organism>
<accession>A0A392NYU2</accession>